<keyword evidence="2" id="KW-1185">Reference proteome</keyword>
<name>A0A5B7K948_PORTR</name>
<comment type="caution">
    <text evidence="1">The sequence shown here is derived from an EMBL/GenBank/DDBJ whole genome shotgun (WGS) entry which is preliminary data.</text>
</comment>
<accession>A0A5B7K948</accession>
<proteinExistence type="predicted"/>
<evidence type="ECO:0000313" key="1">
    <source>
        <dbReference type="EMBL" id="MPD03610.1"/>
    </source>
</evidence>
<sequence>MSRLDHFTTLTLVTCLAPVPSPVSPFQNLHPHHPITLFHPTTTHHIVTLYLPLPHTSPHLTTPHHTAPHSTPLLISHPHSQALSHARQFTASHERQQNVLLKILKLLCLNGTVAELTFSFLCVLFSYSIL</sequence>
<evidence type="ECO:0000313" key="2">
    <source>
        <dbReference type="Proteomes" id="UP000324222"/>
    </source>
</evidence>
<reference evidence="1 2" key="1">
    <citation type="submission" date="2019-05" db="EMBL/GenBank/DDBJ databases">
        <title>Another draft genome of Portunus trituberculatus and its Hox gene families provides insights of decapod evolution.</title>
        <authorList>
            <person name="Jeong J.-H."/>
            <person name="Song I."/>
            <person name="Kim S."/>
            <person name="Choi T."/>
            <person name="Kim D."/>
            <person name="Ryu S."/>
            <person name="Kim W."/>
        </authorList>
    </citation>
    <scope>NUCLEOTIDE SEQUENCE [LARGE SCALE GENOMIC DNA]</scope>
    <source>
        <tissue evidence="1">Muscle</tissue>
    </source>
</reference>
<dbReference type="AlphaFoldDB" id="A0A5B7K948"/>
<dbReference type="Proteomes" id="UP000324222">
    <property type="component" value="Unassembled WGS sequence"/>
</dbReference>
<protein>
    <submittedName>
        <fullName evidence="1">Uncharacterized protein</fullName>
    </submittedName>
</protein>
<organism evidence="1 2">
    <name type="scientific">Portunus trituberculatus</name>
    <name type="common">Swimming crab</name>
    <name type="synonym">Neptunus trituberculatus</name>
    <dbReference type="NCBI Taxonomy" id="210409"/>
    <lineage>
        <taxon>Eukaryota</taxon>
        <taxon>Metazoa</taxon>
        <taxon>Ecdysozoa</taxon>
        <taxon>Arthropoda</taxon>
        <taxon>Crustacea</taxon>
        <taxon>Multicrustacea</taxon>
        <taxon>Malacostraca</taxon>
        <taxon>Eumalacostraca</taxon>
        <taxon>Eucarida</taxon>
        <taxon>Decapoda</taxon>
        <taxon>Pleocyemata</taxon>
        <taxon>Brachyura</taxon>
        <taxon>Eubrachyura</taxon>
        <taxon>Portunoidea</taxon>
        <taxon>Portunidae</taxon>
        <taxon>Portuninae</taxon>
        <taxon>Portunus</taxon>
    </lineage>
</organism>
<dbReference type="EMBL" id="VSRR010136936">
    <property type="protein sequence ID" value="MPD03610.1"/>
    <property type="molecule type" value="Genomic_DNA"/>
</dbReference>
<gene>
    <name evidence="1" type="ORF">E2C01_099252</name>
</gene>